<evidence type="ECO:0000313" key="3">
    <source>
        <dbReference type="Proteomes" id="UP001270362"/>
    </source>
</evidence>
<accession>A0AAE0XCX4</accession>
<feature type="chain" id="PRO_5042193458" evidence="1">
    <location>
        <begin position="19"/>
        <end position="92"/>
    </location>
</feature>
<evidence type="ECO:0000256" key="1">
    <source>
        <dbReference type="SAM" id="SignalP"/>
    </source>
</evidence>
<proteinExistence type="predicted"/>
<sequence>MHSLTAVGLLGLAISASALPSSLNTRQTTLWEGTCSTVTNYCTIATPASVAGLVLNCAYGGGVGPIFPGKNCTATGNYCKSAGGLFAPVQCT</sequence>
<evidence type="ECO:0000313" key="2">
    <source>
        <dbReference type="EMBL" id="KAK3690395.1"/>
    </source>
</evidence>
<gene>
    <name evidence="2" type="ORF">B0T22DRAFT_491630</name>
</gene>
<protein>
    <submittedName>
        <fullName evidence="2">Uncharacterized protein</fullName>
    </submittedName>
</protein>
<name>A0AAE0XCX4_9PEZI</name>
<reference evidence="2" key="1">
    <citation type="journal article" date="2023" name="Mol. Phylogenet. Evol.">
        <title>Genome-scale phylogeny and comparative genomics of the fungal order Sordariales.</title>
        <authorList>
            <person name="Hensen N."/>
            <person name="Bonometti L."/>
            <person name="Westerberg I."/>
            <person name="Brannstrom I.O."/>
            <person name="Guillou S."/>
            <person name="Cros-Aarteil S."/>
            <person name="Calhoun S."/>
            <person name="Haridas S."/>
            <person name="Kuo A."/>
            <person name="Mondo S."/>
            <person name="Pangilinan J."/>
            <person name="Riley R."/>
            <person name="LaButti K."/>
            <person name="Andreopoulos B."/>
            <person name="Lipzen A."/>
            <person name="Chen C."/>
            <person name="Yan M."/>
            <person name="Daum C."/>
            <person name="Ng V."/>
            <person name="Clum A."/>
            <person name="Steindorff A."/>
            <person name="Ohm R.A."/>
            <person name="Martin F."/>
            <person name="Silar P."/>
            <person name="Natvig D.O."/>
            <person name="Lalanne C."/>
            <person name="Gautier V."/>
            <person name="Ament-Velasquez S.L."/>
            <person name="Kruys A."/>
            <person name="Hutchinson M.I."/>
            <person name="Powell A.J."/>
            <person name="Barry K."/>
            <person name="Miller A.N."/>
            <person name="Grigoriev I.V."/>
            <person name="Debuchy R."/>
            <person name="Gladieux P."/>
            <person name="Hiltunen Thoren M."/>
            <person name="Johannesson H."/>
        </authorList>
    </citation>
    <scope>NUCLEOTIDE SEQUENCE</scope>
    <source>
        <strain evidence="2">CBS 314.62</strain>
    </source>
</reference>
<organism evidence="2 3">
    <name type="scientific">Podospora appendiculata</name>
    <dbReference type="NCBI Taxonomy" id="314037"/>
    <lineage>
        <taxon>Eukaryota</taxon>
        <taxon>Fungi</taxon>
        <taxon>Dikarya</taxon>
        <taxon>Ascomycota</taxon>
        <taxon>Pezizomycotina</taxon>
        <taxon>Sordariomycetes</taxon>
        <taxon>Sordariomycetidae</taxon>
        <taxon>Sordariales</taxon>
        <taxon>Podosporaceae</taxon>
        <taxon>Podospora</taxon>
    </lineage>
</organism>
<feature type="signal peptide" evidence="1">
    <location>
        <begin position="1"/>
        <end position="18"/>
    </location>
</feature>
<keyword evidence="3" id="KW-1185">Reference proteome</keyword>
<keyword evidence="1" id="KW-0732">Signal</keyword>
<dbReference type="Proteomes" id="UP001270362">
    <property type="component" value="Unassembled WGS sequence"/>
</dbReference>
<reference evidence="2" key="2">
    <citation type="submission" date="2023-06" db="EMBL/GenBank/DDBJ databases">
        <authorList>
            <consortium name="Lawrence Berkeley National Laboratory"/>
            <person name="Haridas S."/>
            <person name="Hensen N."/>
            <person name="Bonometti L."/>
            <person name="Westerberg I."/>
            <person name="Brannstrom I.O."/>
            <person name="Guillou S."/>
            <person name="Cros-Aarteil S."/>
            <person name="Calhoun S."/>
            <person name="Kuo A."/>
            <person name="Mondo S."/>
            <person name="Pangilinan J."/>
            <person name="Riley R."/>
            <person name="Labutti K."/>
            <person name="Andreopoulos B."/>
            <person name="Lipzen A."/>
            <person name="Chen C."/>
            <person name="Yanf M."/>
            <person name="Daum C."/>
            <person name="Ng V."/>
            <person name="Clum A."/>
            <person name="Steindorff A."/>
            <person name="Ohm R."/>
            <person name="Martin F."/>
            <person name="Silar P."/>
            <person name="Natvig D."/>
            <person name="Lalanne C."/>
            <person name="Gautier V."/>
            <person name="Ament-Velasquez S.L."/>
            <person name="Kruys A."/>
            <person name="Hutchinson M.I."/>
            <person name="Powell A.J."/>
            <person name="Barry K."/>
            <person name="Miller A.N."/>
            <person name="Grigoriev I.V."/>
            <person name="Debuchy R."/>
            <person name="Gladieux P."/>
            <person name="Thoren M.H."/>
            <person name="Johannesson H."/>
        </authorList>
    </citation>
    <scope>NUCLEOTIDE SEQUENCE</scope>
    <source>
        <strain evidence="2">CBS 314.62</strain>
    </source>
</reference>
<dbReference type="EMBL" id="JAULSO010000002">
    <property type="protein sequence ID" value="KAK3690395.1"/>
    <property type="molecule type" value="Genomic_DNA"/>
</dbReference>
<comment type="caution">
    <text evidence="2">The sequence shown here is derived from an EMBL/GenBank/DDBJ whole genome shotgun (WGS) entry which is preliminary data.</text>
</comment>
<dbReference type="AlphaFoldDB" id="A0AAE0XCX4"/>